<reference evidence="1 2" key="1">
    <citation type="submission" date="2019-03" db="EMBL/GenBank/DDBJ databases">
        <title>First draft genome of Liparis tanakae, snailfish: a comprehensive survey of snailfish specific genes.</title>
        <authorList>
            <person name="Kim W."/>
            <person name="Song I."/>
            <person name="Jeong J.-H."/>
            <person name="Kim D."/>
            <person name="Kim S."/>
            <person name="Ryu S."/>
            <person name="Song J.Y."/>
            <person name="Lee S.K."/>
        </authorList>
    </citation>
    <scope>NUCLEOTIDE SEQUENCE [LARGE SCALE GENOMIC DNA]</scope>
    <source>
        <tissue evidence="1">Muscle</tissue>
    </source>
</reference>
<name>A0A4Z2J424_9TELE</name>
<evidence type="ECO:0000313" key="2">
    <source>
        <dbReference type="Proteomes" id="UP000314294"/>
    </source>
</evidence>
<evidence type="ECO:0000313" key="1">
    <source>
        <dbReference type="EMBL" id="TNN85095.1"/>
    </source>
</evidence>
<protein>
    <submittedName>
        <fullName evidence="1">Uncharacterized protein</fullName>
    </submittedName>
</protein>
<accession>A0A4Z2J424</accession>
<dbReference type="Proteomes" id="UP000314294">
    <property type="component" value="Unassembled WGS sequence"/>
</dbReference>
<keyword evidence="2" id="KW-1185">Reference proteome</keyword>
<sequence length="79" mass="8732">MLRRLVKQHVDEVVDEAVGELDRLAAAYEDIASRLGRHELHASVKLVTGSAPGDLLGRSSKRPEQLLEGETGRKVFQLL</sequence>
<comment type="caution">
    <text evidence="1">The sequence shown here is derived from an EMBL/GenBank/DDBJ whole genome shotgun (WGS) entry which is preliminary data.</text>
</comment>
<dbReference type="OrthoDB" id="6157850at2759"/>
<organism evidence="1 2">
    <name type="scientific">Liparis tanakae</name>
    <name type="common">Tanaka's snailfish</name>
    <dbReference type="NCBI Taxonomy" id="230148"/>
    <lineage>
        <taxon>Eukaryota</taxon>
        <taxon>Metazoa</taxon>
        <taxon>Chordata</taxon>
        <taxon>Craniata</taxon>
        <taxon>Vertebrata</taxon>
        <taxon>Euteleostomi</taxon>
        <taxon>Actinopterygii</taxon>
        <taxon>Neopterygii</taxon>
        <taxon>Teleostei</taxon>
        <taxon>Neoteleostei</taxon>
        <taxon>Acanthomorphata</taxon>
        <taxon>Eupercaria</taxon>
        <taxon>Perciformes</taxon>
        <taxon>Cottioidei</taxon>
        <taxon>Cottales</taxon>
        <taxon>Liparidae</taxon>
        <taxon>Liparis</taxon>
    </lineage>
</organism>
<dbReference type="AlphaFoldDB" id="A0A4Z2J424"/>
<proteinExistence type="predicted"/>
<dbReference type="EMBL" id="SRLO01000023">
    <property type="protein sequence ID" value="TNN85095.1"/>
    <property type="molecule type" value="Genomic_DNA"/>
</dbReference>
<gene>
    <name evidence="1" type="ORF">EYF80_004749</name>
</gene>